<evidence type="ECO:0000313" key="2">
    <source>
        <dbReference type="EMBL" id="SHE28142.1"/>
    </source>
</evidence>
<gene>
    <name evidence="2" type="ORF">SAMN02745218_00005</name>
</gene>
<feature type="domain" description="Transposase IS200-like" evidence="1">
    <location>
        <begin position="1"/>
        <end position="111"/>
    </location>
</feature>
<name>A0A1M4S7G6_9FIRM</name>
<dbReference type="GO" id="GO:0004803">
    <property type="term" value="F:transposase activity"/>
    <property type="evidence" value="ECO:0007669"/>
    <property type="project" value="InterPro"/>
</dbReference>
<protein>
    <submittedName>
        <fullName evidence="2">REP element-mobilizing transposase RayT</fullName>
    </submittedName>
</protein>
<dbReference type="Gene3D" id="3.30.70.1290">
    <property type="entry name" value="Transposase IS200-like"/>
    <property type="match status" value="1"/>
</dbReference>
<dbReference type="SMART" id="SM01321">
    <property type="entry name" value="Y1_Tnp"/>
    <property type="match status" value="1"/>
</dbReference>
<accession>A0A1M4S7G6</accession>
<sequence>MYHVIQRGNNREFIFIMPEHKEYLLEQLRHAVNVDGLEIFAYVIMNNHFHLAVRTNKEPLSKVMHRLNTRFSRYYNRERGRTGHVFESRYKAVPIENERYLLAVVRYIHRNPVRAGLCTGVADYKWSSDADYRGEGSGFVHTKQLLDILDDDPGRAFKKYVLLMEQDDDKDWENVSFIGRESFALKVEPRQAVPTRKRLDEILMASGVNMEEFAQIKSGSRKRSLVPYKVWYAREALAQGYTLQEIGQNIRISSVAVYKLLSRARQLTC</sequence>
<evidence type="ECO:0000313" key="3">
    <source>
        <dbReference type="Proteomes" id="UP000184196"/>
    </source>
</evidence>
<dbReference type="InterPro" id="IPR002686">
    <property type="entry name" value="Transposase_17"/>
</dbReference>
<dbReference type="EMBL" id="FQUW01000004">
    <property type="protein sequence ID" value="SHE28142.1"/>
    <property type="molecule type" value="Genomic_DNA"/>
</dbReference>
<reference evidence="3" key="1">
    <citation type="submission" date="2016-11" db="EMBL/GenBank/DDBJ databases">
        <authorList>
            <person name="Varghese N."/>
            <person name="Submissions S."/>
        </authorList>
    </citation>
    <scope>NUCLEOTIDE SEQUENCE [LARGE SCALE GENOMIC DNA]</scope>
    <source>
        <strain evidence="3">DSM 11792</strain>
    </source>
</reference>
<dbReference type="NCBIfam" id="NF047646">
    <property type="entry name" value="REP_Tyr_transpos"/>
    <property type="match status" value="1"/>
</dbReference>
<keyword evidence="3" id="KW-1185">Reference proteome</keyword>
<proteinExistence type="predicted"/>
<dbReference type="Proteomes" id="UP000184196">
    <property type="component" value="Unassembled WGS sequence"/>
</dbReference>
<dbReference type="PANTHER" id="PTHR34322:SF2">
    <property type="entry name" value="TRANSPOSASE IS200-LIKE DOMAIN-CONTAINING PROTEIN"/>
    <property type="match status" value="1"/>
</dbReference>
<dbReference type="AlphaFoldDB" id="A0A1M4S7G6"/>
<dbReference type="InterPro" id="IPR036515">
    <property type="entry name" value="Transposase_17_sf"/>
</dbReference>
<dbReference type="PANTHER" id="PTHR34322">
    <property type="entry name" value="TRANSPOSASE, Y1_TNP DOMAIN-CONTAINING"/>
    <property type="match status" value="1"/>
</dbReference>
<dbReference type="GO" id="GO:0006313">
    <property type="term" value="P:DNA transposition"/>
    <property type="evidence" value="ECO:0007669"/>
    <property type="project" value="InterPro"/>
</dbReference>
<evidence type="ECO:0000259" key="1">
    <source>
        <dbReference type="SMART" id="SM01321"/>
    </source>
</evidence>
<organism evidence="2 3">
    <name type="scientific">Desulfofundulus australicus DSM 11792</name>
    <dbReference type="NCBI Taxonomy" id="1121425"/>
    <lineage>
        <taxon>Bacteria</taxon>
        <taxon>Bacillati</taxon>
        <taxon>Bacillota</taxon>
        <taxon>Clostridia</taxon>
        <taxon>Eubacteriales</taxon>
        <taxon>Peptococcaceae</taxon>
        <taxon>Desulfofundulus</taxon>
    </lineage>
</organism>
<dbReference type="SUPFAM" id="SSF143422">
    <property type="entry name" value="Transposase IS200-like"/>
    <property type="match status" value="1"/>
</dbReference>
<dbReference type="Pfam" id="PF01797">
    <property type="entry name" value="Y1_Tnp"/>
    <property type="match status" value="1"/>
</dbReference>
<dbReference type="GO" id="GO:0003677">
    <property type="term" value="F:DNA binding"/>
    <property type="evidence" value="ECO:0007669"/>
    <property type="project" value="InterPro"/>
</dbReference>